<dbReference type="EMBL" id="UINC01077822">
    <property type="protein sequence ID" value="SVC18308.1"/>
    <property type="molecule type" value="Genomic_DNA"/>
</dbReference>
<accession>A0A382K259</accession>
<proteinExistence type="predicted"/>
<organism evidence="1">
    <name type="scientific">marine metagenome</name>
    <dbReference type="NCBI Taxonomy" id="408172"/>
    <lineage>
        <taxon>unclassified sequences</taxon>
        <taxon>metagenomes</taxon>
        <taxon>ecological metagenomes</taxon>
    </lineage>
</organism>
<gene>
    <name evidence="1" type="ORF">METZ01_LOCUS271162</name>
</gene>
<evidence type="ECO:0000313" key="1">
    <source>
        <dbReference type="EMBL" id="SVC18308.1"/>
    </source>
</evidence>
<sequence length="56" mass="6413">MEISSSSAQDVCWFCKKGRHSECMKEMPFDAKTEGPDDCTFNTKMVSCKCMHDDKK</sequence>
<dbReference type="AlphaFoldDB" id="A0A382K259"/>
<reference evidence="1" key="1">
    <citation type="submission" date="2018-05" db="EMBL/GenBank/DDBJ databases">
        <authorList>
            <person name="Lanie J.A."/>
            <person name="Ng W.-L."/>
            <person name="Kazmierczak K.M."/>
            <person name="Andrzejewski T.M."/>
            <person name="Davidsen T.M."/>
            <person name="Wayne K.J."/>
            <person name="Tettelin H."/>
            <person name="Glass J.I."/>
            <person name="Rusch D."/>
            <person name="Podicherti R."/>
            <person name="Tsui H.-C.T."/>
            <person name="Winkler M.E."/>
        </authorList>
    </citation>
    <scope>NUCLEOTIDE SEQUENCE</scope>
</reference>
<protein>
    <submittedName>
        <fullName evidence="1">Uncharacterized protein</fullName>
    </submittedName>
</protein>
<name>A0A382K259_9ZZZZ</name>